<reference evidence="1" key="1">
    <citation type="submission" date="2021-12" db="EMBL/GenBank/DDBJ databases">
        <title>Black yeast isolated from Biological Soil Crust.</title>
        <authorList>
            <person name="Kurbessoian T."/>
        </authorList>
    </citation>
    <scope>NUCLEOTIDE SEQUENCE</scope>
    <source>
        <strain evidence="1">CCFEE 5208</strain>
    </source>
</reference>
<protein>
    <recommendedName>
        <fullName evidence="3">Phosphoglycerate mutase-like protein</fullName>
    </recommendedName>
</protein>
<evidence type="ECO:0000313" key="2">
    <source>
        <dbReference type="Proteomes" id="UP001168146"/>
    </source>
</evidence>
<gene>
    <name evidence="1" type="ORF">LTR82_006420</name>
</gene>
<organism evidence="1 2">
    <name type="scientific">Friedmanniomyces endolithicus</name>
    <dbReference type="NCBI Taxonomy" id="329885"/>
    <lineage>
        <taxon>Eukaryota</taxon>
        <taxon>Fungi</taxon>
        <taxon>Dikarya</taxon>
        <taxon>Ascomycota</taxon>
        <taxon>Pezizomycotina</taxon>
        <taxon>Dothideomycetes</taxon>
        <taxon>Dothideomycetidae</taxon>
        <taxon>Mycosphaerellales</taxon>
        <taxon>Teratosphaeriaceae</taxon>
        <taxon>Friedmanniomyces</taxon>
    </lineage>
</organism>
<dbReference type="GO" id="GO:0005737">
    <property type="term" value="C:cytoplasm"/>
    <property type="evidence" value="ECO:0007669"/>
    <property type="project" value="TreeGrafter"/>
</dbReference>
<proteinExistence type="predicted"/>
<dbReference type="SMART" id="SM00855">
    <property type="entry name" value="PGAM"/>
    <property type="match status" value="1"/>
</dbReference>
<evidence type="ECO:0000313" key="1">
    <source>
        <dbReference type="EMBL" id="KAK0322461.1"/>
    </source>
</evidence>
<comment type="caution">
    <text evidence="1">The sequence shown here is derived from an EMBL/GenBank/DDBJ whole genome shotgun (WGS) entry which is preliminary data.</text>
</comment>
<dbReference type="EMBL" id="JASUXU010000016">
    <property type="protein sequence ID" value="KAK0322461.1"/>
    <property type="molecule type" value="Genomic_DNA"/>
</dbReference>
<accession>A0AAN6FQ34</accession>
<dbReference type="InterPro" id="IPR013078">
    <property type="entry name" value="His_Pase_superF_clade-1"/>
</dbReference>
<dbReference type="Gene3D" id="3.40.50.1240">
    <property type="entry name" value="Phosphoglycerate mutase-like"/>
    <property type="match status" value="1"/>
</dbReference>
<dbReference type="Proteomes" id="UP001168146">
    <property type="component" value="Unassembled WGS sequence"/>
</dbReference>
<name>A0AAN6FQ34_9PEZI</name>
<sequence length="239" mass="25789">MAPHSRIILVRHAQAEHNVTFDWSIPDAPLTPLGKTQATALAPLIPQLQREVDLIATSPLTRTVQTTLRAFAPAITRLGGPGKIALLPQAQEVNAVPCDTGRSRSQLEHDPDFAGLDLEPLVEGWNSKSGFWAADEGVVAERAAWVRRWLRSRKEGTIVLVAHGDILRRIVAGPGGVSGGPGWKNAEVRVYRFDSRYVEGEECYLDEKGVVAAAGGWDVTSTEAQVLATEGGAEMEGKL</sequence>
<dbReference type="CDD" id="cd07067">
    <property type="entry name" value="HP_PGM_like"/>
    <property type="match status" value="1"/>
</dbReference>
<dbReference type="InterPro" id="IPR050275">
    <property type="entry name" value="PGM_Phosphatase"/>
</dbReference>
<dbReference type="AlphaFoldDB" id="A0AAN6FQ34"/>
<dbReference type="InterPro" id="IPR029033">
    <property type="entry name" value="His_PPase_superfam"/>
</dbReference>
<dbReference type="GO" id="GO:0016791">
    <property type="term" value="F:phosphatase activity"/>
    <property type="evidence" value="ECO:0007669"/>
    <property type="project" value="TreeGrafter"/>
</dbReference>
<dbReference type="SUPFAM" id="SSF53254">
    <property type="entry name" value="Phosphoglycerate mutase-like"/>
    <property type="match status" value="1"/>
</dbReference>
<evidence type="ECO:0008006" key="3">
    <source>
        <dbReference type="Google" id="ProtNLM"/>
    </source>
</evidence>
<dbReference type="PANTHER" id="PTHR48100:SF54">
    <property type="entry name" value="PHOSPHATASE SPAC5H10.03-RELATED"/>
    <property type="match status" value="1"/>
</dbReference>
<dbReference type="Pfam" id="PF00300">
    <property type="entry name" value="His_Phos_1"/>
    <property type="match status" value="1"/>
</dbReference>
<dbReference type="PANTHER" id="PTHR48100">
    <property type="entry name" value="BROAD-SPECIFICITY PHOSPHATASE YOR283W-RELATED"/>
    <property type="match status" value="1"/>
</dbReference>